<dbReference type="GO" id="GO:0000287">
    <property type="term" value="F:magnesium ion binding"/>
    <property type="evidence" value="ECO:0007669"/>
    <property type="project" value="UniProtKB-UniRule"/>
</dbReference>
<dbReference type="EC" id="2.7.1.71" evidence="7"/>
<keyword evidence="4 7" id="KW-0418">Kinase</keyword>
<comment type="function">
    <text evidence="7">Catalyzes the specific phosphorylation of the 3-hydroxyl group of shikimic acid using ATP as a cosubstrate.</text>
</comment>
<dbReference type="GO" id="GO:0008652">
    <property type="term" value="P:amino acid biosynthetic process"/>
    <property type="evidence" value="ECO:0007669"/>
    <property type="project" value="UniProtKB-KW"/>
</dbReference>
<feature type="binding site" evidence="7">
    <location>
        <position position="14"/>
    </location>
    <ligand>
        <name>Mg(2+)</name>
        <dbReference type="ChEBI" id="CHEBI:18420"/>
    </ligand>
</feature>
<feature type="binding site" evidence="7">
    <location>
        <position position="32"/>
    </location>
    <ligand>
        <name>substrate</name>
    </ligand>
</feature>
<dbReference type="GO" id="GO:0009423">
    <property type="term" value="P:chorismate biosynthetic process"/>
    <property type="evidence" value="ECO:0007669"/>
    <property type="project" value="UniProtKB-UniRule"/>
</dbReference>
<dbReference type="PANTHER" id="PTHR21087">
    <property type="entry name" value="SHIKIMATE KINASE"/>
    <property type="match status" value="1"/>
</dbReference>
<dbReference type="GO" id="GO:0009073">
    <property type="term" value="P:aromatic amino acid family biosynthetic process"/>
    <property type="evidence" value="ECO:0007669"/>
    <property type="project" value="UniProtKB-KW"/>
</dbReference>
<evidence type="ECO:0000256" key="2">
    <source>
        <dbReference type="ARBA" id="ARBA00022679"/>
    </source>
</evidence>
<dbReference type="UniPathway" id="UPA00053">
    <property type="reaction ID" value="UER00088"/>
</dbReference>
<dbReference type="InterPro" id="IPR000623">
    <property type="entry name" value="Shikimate_kinase/TSH1"/>
</dbReference>
<keyword evidence="3 7" id="KW-0547">Nucleotide-binding</keyword>
<proteinExistence type="inferred from homology"/>
<name>A0A410G2H0_9FLAO</name>
<keyword evidence="7" id="KW-0479">Metal-binding</keyword>
<dbReference type="HAMAP" id="MF_00109">
    <property type="entry name" value="Shikimate_kinase"/>
    <property type="match status" value="1"/>
</dbReference>
<dbReference type="GO" id="GO:0005524">
    <property type="term" value="F:ATP binding"/>
    <property type="evidence" value="ECO:0007669"/>
    <property type="project" value="UniProtKB-UniRule"/>
</dbReference>
<gene>
    <name evidence="7" type="primary">aroK</name>
    <name evidence="8" type="ORF">EI546_06805</name>
</gene>
<dbReference type="KEGG" id="aev:EI546_06805"/>
<organism evidence="8 9">
    <name type="scientific">Aequorivita ciconiae</name>
    <dbReference type="NCBI Taxonomy" id="2494375"/>
    <lineage>
        <taxon>Bacteria</taxon>
        <taxon>Pseudomonadati</taxon>
        <taxon>Bacteroidota</taxon>
        <taxon>Flavobacteriia</taxon>
        <taxon>Flavobacteriales</taxon>
        <taxon>Flavobacteriaceae</taxon>
        <taxon>Aequorivita</taxon>
    </lineage>
</organism>
<evidence type="ECO:0000256" key="5">
    <source>
        <dbReference type="ARBA" id="ARBA00022840"/>
    </source>
</evidence>
<dbReference type="PANTHER" id="PTHR21087:SF16">
    <property type="entry name" value="SHIKIMATE KINASE 1, CHLOROPLASTIC"/>
    <property type="match status" value="1"/>
</dbReference>
<dbReference type="OrthoDB" id="9800332at2"/>
<dbReference type="PRINTS" id="PR01100">
    <property type="entry name" value="SHIKIMTKNASE"/>
</dbReference>
<dbReference type="EMBL" id="CP034951">
    <property type="protein sequence ID" value="QAA81456.1"/>
    <property type="molecule type" value="Genomic_DNA"/>
</dbReference>
<evidence type="ECO:0000256" key="1">
    <source>
        <dbReference type="ARBA" id="ARBA00022605"/>
    </source>
</evidence>
<dbReference type="InterPro" id="IPR031322">
    <property type="entry name" value="Shikimate/glucono_kinase"/>
</dbReference>
<comment type="subunit">
    <text evidence="7">Monomer.</text>
</comment>
<evidence type="ECO:0000256" key="6">
    <source>
        <dbReference type="ARBA" id="ARBA00023141"/>
    </source>
</evidence>
<keyword evidence="5 7" id="KW-0067">ATP-binding</keyword>
<dbReference type="SUPFAM" id="SSF52540">
    <property type="entry name" value="P-loop containing nucleoside triphosphate hydrolases"/>
    <property type="match status" value="1"/>
</dbReference>
<comment type="similarity">
    <text evidence="7">Belongs to the shikimate kinase family.</text>
</comment>
<comment type="subcellular location">
    <subcellularLocation>
        <location evidence="7">Cytoplasm</location>
    </subcellularLocation>
</comment>
<keyword evidence="7" id="KW-0963">Cytoplasm</keyword>
<evidence type="ECO:0000313" key="9">
    <source>
        <dbReference type="Proteomes" id="UP000285517"/>
    </source>
</evidence>
<keyword evidence="1 7" id="KW-0028">Amino-acid biosynthesis</keyword>
<comment type="catalytic activity">
    <reaction evidence="7">
        <text>shikimate + ATP = 3-phosphoshikimate + ADP + H(+)</text>
        <dbReference type="Rhea" id="RHEA:13121"/>
        <dbReference type="ChEBI" id="CHEBI:15378"/>
        <dbReference type="ChEBI" id="CHEBI:30616"/>
        <dbReference type="ChEBI" id="CHEBI:36208"/>
        <dbReference type="ChEBI" id="CHEBI:145989"/>
        <dbReference type="ChEBI" id="CHEBI:456216"/>
        <dbReference type="EC" id="2.7.1.71"/>
    </reaction>
</comment>
<keyword evidence="6 7" id="KW-0057">Aromatic amino acid biosynthesis</keyword>
<comment type="cofactor">
    <cofactor evidence="7">
        <name>Mg(2+)</name>
        <dbReference type="ChEBI" id="CHEBI:18420"/>
    </cofactor>
    <text evidence="7">Binds 1 Mg(2+) ion per subunit.</text>
</comment>
<feature type="binding site" evidence="7">
    <location>
        <position position="79"/>
    </location>
    <ligand>
        <name>substrate</name>
    </ligand>
</feature>
<sequence length="173" mass="19171">MKVVLIGYMGSGKSSVGKLVANLLNLPFKDLDDEIQKAVGMPISEIFSKKGEIYFRKVENETLKNILALDEQYVLATGGGTPCYGDSLSAMLNTQGVSIVYLKTPLSILTDRLISENKLRPLVAHLKTRDEMMEFVGIHLFERSHFYNQAESVIETGENSPQEVAQKVVASLF</sequence>
<dbReference type="Proteomes" id="UP000285517">
    <property type="component" value="Chromosome"/>
</dbReference>
<dbReference type="GO" id="GO:0004765">
    <property type="term" value="F:shikimate kinase activity"/>
    <property type="evidence" value="ECO:0007669"/>
    <property type="project" value="UniProtKB-UniRule"/>
</dbReference>
<dbReference type="CDD" id="cd00464">
    <property type="entry name" value="SK"/>
    <property type="match status" value="1"/>
</dbReference>
<feature type="binding site" evidence="7">
    <location>
        <begin position="10"/>
        <end position="15"/>
    </location>
    <ligand>
        <name>ATP</name>
        <dbReference type="ChEBI" id="CHEBI:30616"/>
    </ligand>
</feature>
<dbReference type="Pfam" id="PF01202">
    <property type="entry name" value="SKI"/>
    <property type="match status" value="1"/>
</dbReference>
<keyword evidence="7" id="KW-0460">Magnesium</keyword>
<protein>
    <recommendedName>
        <fullName evidence="7">Shikimate kinase</fullName>
        <shortName evidence="7">SK</shortName>
        <ecNumber evidence="7">2.7.1.71</ecNumber>
    </recommendedName>
</protein>
<feature type="binding site" evidence="7">
    <location>
        <position position="56"/>
    </location>
    <ligand>
        <name>substrate</name>
    </ligand>
</feature>
<comment type="caution">
    <text evidence="7">Lacks conserved residue(s) required for the propagation of feature annotation.</text>
</comment>
<evidence type="ECO:0000313" key="8">
    <source>
        <dbReference type="EMBL" id="QAA81456.1"/>
    </source>
</evidence>
<feature type="binding site" evidence="7">
    <location>
        <position position="120"/>
    </location>
    <ligand>
        <name>ATP</name>
        <dbReference type="ChEBI" id="CHEBI:30616"/>
    </ligand>
</feature>
<evidence type="ECO:0000256" key="4">
    <source>
        <dbReference type="ARBA" id="ARBA00022777"/>
    </source>
</evidence>
<accession>A0A410G2H0</accession>
<dbReference type="InterPro" id="IPR027417">
    <property type="entry name" value="P-loop_NTPase"/>
</dbReference>
<dbReference type="GO" id="GO:0005829">
    <property type="term" value="C:cytosol"/>
    <property type="evidence" value="ECO:0007669"/>
    <property type="project" value="TreeGrafter"/>
</dbReference>
<feature type="binding site" evidence="7">
    <location>
        <position position="143"/>
    </location>
    <ligand>
        <name>substrate</name>
    </ligand>
</feature>
<dbReference type="RefSeq" id="WP_128249844.1">
    <property type="nucleotide sequence ID" value="NZ_CP034951.1"/>
</dbReference>
<keyword evidence="2 7" id="KW-0808">Transferase</keyword>
<keyword evidence="9" id="KW-1185">Reference proteome</keyword>
<evidence type="ECO:0000256" key="3">
    <source>
        <dbReference type="ARBA" id="ARBA00022741"/>
    </source>
</evidence>
<dbReference type="Gene3D" id="3.40.50.300">
    <property type="entry name" value="P-loop containing nucleotide triphosphate hydrolases"/>
    <property type="match status" value="1"/>
</dbReference>
<comment type="pathway">
    <text evidence="7">Metabolic intermediate biosynthesis; chorismate biosynthesis; chorismate from D-erythrose 4-phosphate and phosphoenolpyruvate: step 5/7.</text>
</comment>
<dbReference type="AlphaFoldDB" id="A0A410G2H0"/>
<evidence type="ECO:0000256" key="7">
    <source>
        <dbReference type="HAMAP-Rule" id="MF_00109"/>
    </source>
</evidence>
<reference evidence="8 9" key="1">
    <citation type="submission" date="2019-01" db="EMBL/GenBank/DDBJ databases">
        <title>Complete genome sequencing of Aequorivita sp. H23M31.</title>
        <authorList>
            <person name="Bae J.-W."/>
        </authorList>
    </citation>
    <scope>NUCLEOTIDE SEQUENCE [LARGE SCALE GENOMIC DNA]</scope>
    <source>
        <strain evidence="8 9">H23M31</strain>
    </source>
</reference>